<gene>
    <name evidence="2" type="ORF">HELGO_WM2893</name>
</gene>
<dbReference type="InterPro" id="IPR016186">
    <property type="entry name" value="C-type_lectin-like/link_sf"/>
</dbReference>
<accession>A0A6S6SGR0</accession>
<dbReference type="EMBL" id="CACVAS010000036">
    <property type="protein sequence ID" value="CAA6804537.1"/>
    <property type="molecule type" value="Genomic_DNA"/>
</dbReference>
<protein>
    <recommendedName>
        <fullName evidence="1">Lcl C-terminal domain-containing protein</fullName>
    </recommendedName>
</protein>
<dbReference type="InterPro" id="IPR011460">
    <property type="entry name" value="Lcl_C"/>
</dbReference>
<evidence type="ECO:0000259" key="1">
    <source>
        <dbReference type="Pfam" id="PF07603"/>
    </source>
</evidence>
<proteinExistence type="predicted"/>
<sequence>MMVVSIDSDGCQADWRDAQKICRANGGRLPTIDELKKVVTECGGTMEDFKNNRLNSAYQSCYKNKGFASNYYWSSTTYVGYTYYAWNVYFNFGSQSYDVKSDSNYVRCVRAGE</sequence>
<dbReference type="AlphaFoldDB" id="A0A6S6SGR0"/>
<organism evidence="2">
    <name type="scientific">uncultured Sulfurovum sp</name>
    <dbReference type="NCBI Taxonomy" id="269237"/>
    <lineage>
        <taxon>Bacteria</taxon>
        <taxon>Pseudomonadati</taxon>
        <taxon>Campylobacterota</taxon>
        <taxon>Epsilonproteobacteria</taxon>
        <taxon>Campylobacterales</taxon>
        <taxon>Sulfurovaceae</taxon>
        <taxon>Sulfurovum</taxon>
        <taxon>environmental samples</taxon>
    </lineage>
</organism>
<reference evidence="2" key="1">
    <citation type="submission" date="2020-01" db="EMBL/GenBank/DDBJ databases">
        <authorList>
            <person name="Meier V. D."/>
            <person name="Meier V D."/>
        </authorList>
    </citation>
    <scope>NUCLEOTIDE SEQUENCE</scope>
    <source>
        <strain evidence="2">HLG_WM_MAG_01</strain>
    </source>
</reference>
<feature type="domain" description="Lcl C-terminal" evidence="1">
    <location>
        <begin position="14"/>
        <end position="110"/>
    </location>
</feature>
<dbReference type="InterPro" id="IPR016187">
    <property type="entry name" value="CTDL_fold"/>
</dbReference>
<evidence type="ECO:0000313" key="2">
    <source>
        <dbReference type="EMBL" id="CAA6804537.1"/>
    </source>
</evidence>
<dbReference type="Pfam" id="PF07603">
    <property type="entry name" value="Lcl_C"/>
    <property type="match status" value="1"/>
</dbReference>
<dbReference type="SUPFAM" id="SSF56436">
    <property type="entry name" value="C-type lectin-like"/>
    <property type="match status" value="1"/>
</dbReference>
<dbReference type="Gene3D" id="3.10.100.10">
    <property type="entry name" value="Mannose-Binding Protein A, subunit A"/>
    <property type="match status" value="1"/>
</dbReference>
<name>A0A6S6SGR0_9BACT</name>